<comment type="caution">
    <text evidence="6">The sequence shown here is derived from an EMBL/GenBank/DDBJ whole genome shotgun (WGS) entry which is preliminary data.</text>
</comment>
<dbReference type="PANTHER" id="PTHR10272:SF11">
    <property type="entry name" value="PHOSPHOLIPASE-RELATED"/>
    <property type="match status" value="1"/>
</dbReference>
<dbReference type="InterPro" id="IPR029058">
    <property type="entry name" value="AB_hydrolase_fold"/>
</dbReference>
<dbReference type="PANTHER" id="PTHR10272">
    <property type="entry name" value="PLATELET-ACTIVATING FACTOR ACETYLHYDROLASE"/>
    <property type="match status" value="1"/>
</dbReference>
<dbReference type="AlphaFoldDB" id="A0A0F4GUR5"/>
<evidence type="ECO:0000313" key="6">
    <source>
        <dbReference type="EMBL" id="KJY01147.1"/>
    </source>
</evidence>
<dbReference type="GO" id="GO:0016042">
    <property type="term" value="P:lipid catabolic process"/>
    <property type="evidence" value="ECO:0007669"/>
    <property type="project" value="UniProtKB-KW"/>
</dbReference>
<dbReference type="OrthoDB" id="414175at2759"/>
<keyword evidence="2" id="KW-0378">Hydrolase</keyword>
<evidence type="ECO:0000256" key="1">
    <source>
        <dbReference type="ARBA" id="ARBA00013201"/>
    </source>
</evidence>
<evidence type="ECO:0000256" key="3">
    <source>
        <dbReference type="ARBA" id="ARBA00022963"/>
    </source>
</evidence>
<keyword evidence="5" id="KW-0732">Signal</keyword>
<keyword evidence="3" id="KW-0442">Lipid degradation</keyword>
<name>A0A0F4GUR5_9PEZI</name>
<gene>
    <name evidence="6" type="ORF">TI39_contig302g00024</name>
</gene>
<dbReference type="EMBL" id="LAFY01000294">
    <property type="protein sequence ID" value="KJY01147.1"/>
    <property type="molecule type" value="Genomic_DNA"/>
</dbReference>
<organism evidence="6 7">
    <name type="scientific">Zymoseptoria brevis</name>
    <dbReference type="NCBI Taxonomy" id="1047168"/>
    <lineage>
        <taxon>Eukaryota</taxon>
        <taxon>Fungi</taxon>
        <taxon>Dikarya</taxon>
        <taxon>Ascomycota</taxon>
        <taxon>Pezizomycotina</taxon>
        <taxon>Dothideomycetes</taxon>
        <taxon>Dothideomycetidae</taxon>
        <taxon>Mycosphaerellales</taxon>
        <taxon>Mycosphaerellaceae</taxon>
        <taxon>Zymoseptoria</taxon>
    </lineage>
</organism>
<dbReference type="Gene3D" id="3.40.50.1820">
    <property type="entry name" value="alpha/beta hydrolase"/>
    <property type="match status" value="1"/>
</dbReference>
<feature type="chain" id="PRO_5002469223" description="1-alkyl-2-acetylglycerophosphocholine esterase" evidence="5">
    <location>
        <begin position="21"/>
        <end position="812"/>
    </location>
</feature>
<dbReference type="GO" id="GO:0003847">
    <property type="term" value="F:1-alkyl-2-acetylglycerophosphocholine esterase activity"/>
    <property type="evidence" value="ECO:0007669"/>
    <property type="project" value="UniProtKB-EC"/>
</dbReference>
<feature type="signal peptide" evidence="5">
    <location>
        <begin position="1"/>
        <end position="20"/>
    </location>
</feature>
<dbReference type="SUPFAM" id="SSF53474">
    <property type="entry name" value="alpha/beta-Hydrolases"/>
    <property type="match status" value="1"/>
</dbReference>
<reference evidence="6 7" key="1">
    <citation type="submission" date="2015-03" db="EMBL/GenBank/DDBJ databases">
        <title>RNA-seq based gene annotation and comparative genomics of four Zymoseptoria species reveal species-specific pathogenicity related genes and transposable element activity.</title>
        <authorList>
            <person name="Grandaubert J."/>
            <person name="Bhattacharyya A."/>
            <person name="Stukenbrock E.H."/>
        </authorList>
    </citation>
    <scope>NUCLEOTIDE SEQUENCE [LARGE SCALE GENOMIC DNA]</scope>
    <source>
        <strain evidence="6 7">Zb18110</strain>
    </source>
</reference>
<evidence type="ECO:0000256" key="5">
    <source>
        <dbReference type="SAM" id="SignalP"/>
    </source>
</evidence>
<dbReference type="Pfam" id="PF03403">
    <property type="entry name" value="PAF-AH_p_II"/>
    <property type="match status" value="1"/>
</dbReference>
<sequence length="812" mass="91103">MSNWLTDSVFTFGLWMLAGSTIIPVEVDSPLHGTVKTYRDYETEHPLDDYGLPEFPVIVMSHGMASSRMQYSQYCSELASRGFIVAAVEHRDGSGPGTTIMTPDGKSRDVFHYEAGELEPTPDTPKYKELQLAFRQAEVEETARVLHMLNDGRGAEVFRNNPRKEGTDLAKWRGRLNTKRMVVAGHSYGATLALQALKGAPSERLPFVGGVIFDPGKQSGPLNDDIDVPVVVVHSQSWSAKHSIFQGRPHFEVVKDLVRKIIDEKKKYAWFVTAKETSHPSVTDAPLIEPLLLAWTTGSTIDARQGVLQYVKITEQFFHFLETGDRKSILKEEISHPEYDESSRPFRGKIAKYLTPSPGTAKLLIIAGVASFLLLALYGFGPSAIHFDMGTFSGPLELLQNPPCQLLPGAEDILVVMRTGATEIKDKLPAHTETTFKCFKNLVIFSDYNETFLGYPVHDALSNVNPEIKDTNKDFEIYRHIREVGREGLNESELSGAVSVESGPVGKNDNAGWRLDKWKFLPMANETLHMYPDMKWYVFVEPDTYVVWSSLLQWLPTLDPEKASYFGSEVMIGNDIFGHGGSSFVISKPALEKAAESYNKETQRWNDILAGHWAGDAVLGKLLDEAGVRVTATYPMIQGGNFYDQMDWDGGNDPHGKLWCRPALSYHHFTPDEVREFWKFEQTFTQRVLIEAEKESTLTAWREPPMPVLHHRDVFKLFVQPAIAEGRKGWNNTAEQLISEDTSVENCRNACLAKDDCKQYAVGPTGCSIGDKVRIGSAQTGTEAWWLTERIQEWVDHKDKDKCHGQEGWSAS</sequence>
<evidence type="ECO:0000256" key="2">
    <source>
        <dbReference type="ARBA" id="ARBA00022801"/>
    </source>
</evidence>
<dbReference type="Gene3D" id="3.90.550.50">
    <property type="match status" value="1"/>
</dbReference>
<accession>A0A0F4GUR5</accession>
<dbReference type="Proteomes" id="UP000033647">
    <property type="component" value="Unassembled WGS sequence"/>
</dbReference>
<proteinExistence type="predicted"/>
<evidence type="ECO:0000313" key="7">
    <source>
        <dbReference type="Proteomes" id="UP000033647"/>
    </source>
</evidence>
<evidence type="ECO:0000256" key="4">
    <source>
        <dbReference type="ARBA" id="ARBA00023098"/>
    </source>
</evidence>
<protein>
    <recommendedName>
        <fullName evidence="1">1-alkyl-2-acetylglycerophosphocholine esterase</fullName>
        <ecNumber evidence="1">3.1.1.47</ecNumber>
    </recommendedName>
</protein>
<keyword evidence="7" id="KW-1185">Reference proteome</keyword>
<dbReference type="EC" id="3.1.1.47" evidence="1"/>
<keyword evidence="4" id="KW-0443">Lipid metabolism</keyword>
<dbReference type="STRING" id="1047168.A0A0F4GUR5"/>